<reference evidence="1" key="2">
    <citation type="journal article" date="2022" name="New Phytol.">
        <title>Evolutionary transition to the ectomycorrhizal habit in the genomes of a hyperdiverse lineage of mushroom-forming fungi.</title>
        <authorList>
            <person name="Looney B."/>
            <person name="Miyauchi S."/>
            <person name="Morin E."/>
            <person name="Drula E."/>
            <person name="Courty P.E."/>
            <person name="Kohler A."/>
            <person name="Kuo A."/>
            <person name="LaButti K."/>
            <person name="Pangilinan J."/>
            <person name="Lipzen A."/>
            <person name="Riley R."/>
            <person name="Andreopoulos W."/>
            <person name="He G."/>
            <person name="Johnson J."/>
            <person name="Nolan M."/>
            <person name="Tritt A."/>
            <person name="Barry K.W."/>
            <person name="Grigoriev I.V."/>
            <person name="Nagy L.G."/>
            <person name="Hibbett D."/>
            <person name="Henrissat B."/>
            <person name="Matheny P.B."/>
            <person name="Labbe J."/>
            <person name="Martin F.M."/>
        </authorList>
    </citation>
    <scope>NUCLEOTIDE SEQUENCE</scope>
    <source>
        <strain evidence="1">FP105234-sp</strain>
    </source>
</reference>
<accession>A0ACB8RWK7</accession>
<evidence type="ECO:0000313" key="2">
    <source>
        <dbReference type="Proteomes" id="UP000814033"/>
    </source>
</evidence>
<name>A0ACB8RWK7_9AGAM</name>
<dbReference type="Proteomes" id="UP000814033">
    <property type="component" value="Unassembled WGS sequence"/>
</dbReference>
<gene>
    <name evidence="1" type="ORF">FA95DRAFT_1582210</name>
</gene>
<organism evidence="1 2">
    <name type="scientific">Auriscalpium vulgare</name>
    <dbReference type="NCBI Taxonomy" id="40419"/>
    <lineage>
        <taxon>Eukaryota</taxon>
        <taxon>Fungi</taxon>
        <taxon>Dikarya</taxon>
        <taxon>Basidiomycota</taxon>
        <taxon>Agaricomycotina</taxon>
        <taxon>Agaricomycetes</taxon>
        <taxon>Russulales</taxon>
        <taxon>Auriscalpiaceae</taxon>
        <taxon>Auriscalpium</taxon>
    </lineage>
</organism>
<proteinExistence type="predicted"/>
<keyword evidence="2" id="KW-1185">Reference proteome</keyword>
<protein>
    <submittedName>
        <fullName evidence="1">Uncharacterized protein</fullName>
    </submittedName>
</protein>
<comment type="caution">
    <text evidence="1">The sequence shown here is derived from an EMBL/GenBank/DDBJ whole genome shotgun (WGS) entry which is preliminary data.</text>
</comment>
<dbReference type="EMBL" id="MU275887">
    <property type="protein sequence ID" value="KAI0048404.1"/>
    <property type="molecule type" value="Genomic_DNA"/>
</dbReference>
<sequence>MSSVPPFFPKVFGTSDATPVAPNVPSDAERAFYYRGISANSPKLLYRSNRVESPFKLQKLGTWTHCPTKTVHGVFNTPLNPVWDTVAPKICRCLKDRCIRYSAITAARFRTDETNILGPVVIWIATHPNTTTAENAQDASPHVLAILKAHGVKGVVVEWYEGVVEKLSRSQPLLPMINDNNPTHYVRRFLTSALGMPIATEESENTLAEGSVAFFFHEVKDKHGADSPKVFGVSTHHVLCGVDHTKEYEFLGPATPPHYVRLAGSRRFQRGLDEIEDMVREHGIDAEFLASQIVDLEAKPEKEEAREVARRKAFLAAQRKKLAQTSKELRADISCRNIGHVEWAPEVCVDVQGQKYTQDIGTFEVDAAKFKANFKGNVVDLADKFTHAKLTEMFNPQSRGRTTFKYPASRQLRINGCVTRELLAVPDSFDQKGAACLLVMKNGNSTDLTIGRYAGLEAYLCDARGVESVELAIYNHDLKFRSFSARGDSGSLIFDGEGHMVGILHSGMGKHITFATPAWWAIEQLKVRYPHADFNRTAF</sequence>
<reference evidence="1" key="1">
    <citation type="submission" date="2021-02" db="EMBL/GenBank/DDBJ databases">
        <authorList>
            <consortium name="DOE Joint Genome Institute"/>
            <person name="Ahrendt S."/>
            <person name="Looney B.P."/>
            <person name="Miyauchi S."/>
            <person name="Morin E."/>
            <person name="Drula E."/>
            <person name="Courty P.E."/>
            <person name="Chicoki N."/>
            <person name="Fauchery L."/>
            <person name="Kohler A."/>
            <person name="Kuo A."/>
            <person name="Labutti K."/>
            <person name="Pangilinan J."/>
            <person name="Lipzen A."/>
            <person name="Riley R."/>
            <person name="Andreopoulos W."/>
            <person name="He G."/>
            <person name="Johnson J."/>
            <person name="Barry K.W."/>
            <person name="Grigoriev I.V."/>
            <person name="Nagy L."/>
            <person name="Hibbett D."/>
            <person name="Henrissat B."/>
            <person name="Matheny P.B."/>
            <person name="Labbe J."/>
            <person name="Martin F."/>
        </authorList>
    </citation>
    <scope>NUCLEOTIDE SEQUENCE</scope>
    <source>
        <strain evidence="1">FP105234-sp</strain>
    </source>
</reference>
<evidence type="ECO:0000313" key="1">
    <source>
        <dbReference type="EMBL" id="KAI0048404.1"/>
    </source>
</evidence>